<evidence type="ECO:0000313" key="1">
    <source>
        <dbReference type="Proteomes" id="UP000887569"/>
    </source>
</evidence>
<sequence>MRIPKKLNLSAYFRATSNAELPRDGNRCVLLVLSSKRNLTLIMSNMRAKYAKSTSMGSLCTQIVQRGALKSSFIVTVDGSPMKFCLKTSCRMMSFHYKVVIRRVNCSNVFRLLAFIEDRINALFDSPLLYYLMRMMGNICITRLFYK</sequence>
<proteinExistence type="predicted"/>
<dbReference type="Proteomes" id="UP000887569">
    <property type="component" value="Unplaced"/>
</dbReference>
<name>A0A915BEX2_PARUN</name>
<keyword evidence="1" id="KW-1185">Reference proteome</keyword>
<accession>A0A915BEX2</accession>
<protein>
    <submittedName>
        <fullName evidence="2">Chromo domain-containing protein</fullName>
    </submittedName>
</protein>
<dbReference type="AlphaFoldDB" id="A0A915BEX2"/>
<reference evidence="2" key="1">
    <citation type="submission" date="2022-11" db="UniProtKB">
        <authorList>
            <consortium name="WormBaseParasite"/>
        </authorList>
    </citation>
    <scope>IDENTIFICATION</scope>
</reference>
<organism evidence="1 2">
    <name type="scientific">Parascaris univalens</name>
    <name type="common">Nematode worm</name>
    <dbReference type="NCBI Taxonomy" id="6257"/>
    <lineage>
        <taxon>Eukaryota</taxon>
        <taxon>Metazoa</taxon>
        <taxon>Ecdysozoa</taxon>
        <taxon>Nematoda</taxon>
        <taxon>Chromadorea</taxon>
        <taxon>Rhabditida</taxon>
        <taxon>Spirurina</taxon>
        <taxon>Ascaridomorpha</taxon>
        <taxon>Ascaridoidea</taxon>
        <taxon>Ascarididae</taxon>
        <taxon>Parascaris</taxon>
    </lineage>
</organism>
<evidence type="ECO:0000313" key="2">
    <source>
        <dbReference type="WBParaSite" id="PgR037_g035_t02"/>
    </source>
</evidence>
<dbReference type="WBParaSite" id="PgR037_g035_t02">
    <property type="protein sequence ID" value="PgR037_g035_t02"/>
    <property type="gene ID" value="PgR037_g035"/>
</dbReference>